<dbReference type="EMBL" id="LKLU01000140">
    <property type="protein sequence ID" value="KSU17943.1"/>
    <property type="molecule type" value="Genomic_DNA"/>
</dbReference>
<accession>A0A0V8DWD7</accession>
<comment type="caution">
    <text evidence="1">The sequence shown here is derived from an EMBL/GenBank/DDBJ whole genome shotgun (WGS) entry which is preliminary data.</text>
</comment>
<dbReference type="AlphaFoldDB" id="A0A0V8DWD7"/>
<proteinExistence type="predicted"/>
<organism evidence="1 2">
    <name type="scientific">Lactococcus lactis subsp. lactis</name>
    <name type="common">Streptococcus lactis</name>
    <dbReference type="NCBI Taxonomy" id="1360"/>
    <lineage>
        <taxon>Bacteria</taxon>
        <taxon>Bacillati</taxon>
        <taxon>Bacillota</taxon>
        <taxon>Bacilli</taxon>
        <taxon>Lactobacillales</taxon>
        <taxon>Streptococcaceae</taxon>
        <taxon>Lactococcus</taxon>
    </lineage>
</organism>
<reference evidence="2" key="1">
    <citation type="submission" date="2015-10" db="EMBL/GenBank/DDBJ databases">
        <title>Draft Genome Sequences of 11 Lactococcus lactis subspecies cremoris strains.</title>
        <authorList>
            <person name="Wels M."/>
            <person name="Backus L."/>
            <person name="Boekhorst J."/>
            <person name="Dijkstra A."/>
            <person name="Beerthuizen M."/>
            <person name="Kelly W."/>
            <person name="Siezen R."/>
            <person name="Bachmann H."/>
            <person name="Van Hijum S."/>
        </authorList>
    </citation>
    <scope>NUCLEOTIDE SEQUENCE [LARGE SCALE GENOMIC DNA]</scope>
    <source>
        <strain evidence="2">M20</strain>
    </source>
</reference>
<name>A0A0V8DWD7_LACLL</name>
<dbReference type="Proteomes" id="UP000053719">
    <property type="component" value="Unassembled WGS sequence"/>
</dbReference>
<sequence>MTKTKKCTKKVLTETASISVSKRTRNGYHMTQLSVLSFNP</sequence>
<evidence type="ECO:0000313" key="2">
    <source>
        <dbReference type="Proteomes" id="UP000053719"/>
    </source>
</evidence>
<gene>
    <name evidence="1" type="ORF">M20_2535</name>
</gene>
<evidence type="ECO:0000313" key="1">
    <source>
        <dbReference type="EMBL" id="KSU17943.1"/>
    </source>
</evidence>
<dbReference type="PATRIC" id="fig|1360.114.peg.437"/>
<protein>
    <submittedName>
        <fullName evidence="1">Uncharacterized protein</fullName>
    </submittedName>
</protein>